<evidence type="ECO:0000313" key="3">
    <source>
        <dbReference type="Proteomes" id="UP001362999"/>
    </source>
</evidence>
<feature type="region of interest" description="Disordered" evidence="1">
    <location>
        <begin position="1"/>
        <end position="31"/>
    </location>
</feature>
<keyword evidence="3" id="KW-1185">Reference proteome</keyword>
<evidence type="ECO:0000256" key="1">
    <source>
        <dbReference type="SAM" id="MobiDB-lite"/>
    </source>
</evidence>
<reference evidence="2 3" key="1">
    <citation type="journal article" date="2024" name="J Genomics">
        <title>Draft genome sequencing and assembly of Favolaschia claudopus CIRM-BRFM 2984 isolated from oak limbs.</title>
        <authorList>
            <person name="Navarro D."/>
            <person name="Drula E."/>
            <person name="Chaduli D."/>
            <person name="Cazenave R."/>
            <person name="Ahrendt S."/>
            <person name="Wang J."/>
            <person name="Lipzen A."/>
            <person name="Daum C."/>
            <person name="Barry K."/>
            <person name="Grigoriev I.V."/>
            <person name="Favel A."/>
            <person name="Rosso M.N."/>
            <person name="Martin F."/>
        </authorList>
    </citation>
    <scope>NUCLEOTIDE SEQUENCE [LARGE SCALE GENOMIC DNA]</scope>
    <source>
        <strain evidence="2 3">CIRM-BRFM 2984</strain>
    </source>
</reference>
<protein>
    <submittedName>
        <fullName evidence="2">Uncharacterized protein</fullName>
    </submittedName>
</protein>
<dbReference type="Proteomes" id="UP001362999">
    <property type="component" value="Unassembled WGS sequence"/>
</dbReference>
<name>A0AAW0AW68_9AGAR</name>
<feature type="compositionally biased region" description="Polar residues" evidence="1">
    <location>
        <begin position="1"/>
        <end position="14"/>
    </location>
</feature>
<evidence type="ECO:0000313" key="2">
    <source>
        <dbReference type="EMBL" id="KAK7016959.1"/>
    </source>
</evidence>
<dbReference type="AlphaFoldDB" id="A0AAW0AW68"/>
<feature type="region of interest" description="Disordered" evidence="1">
    <location>
        <begin position="147"/>
        <end position="172"/>
    </location>
</feature>
<sequence length="316" mass="34281">MTSLSAISPRTSSAPDVCTAASVGPPTSSDAMHAIPPPYVSPLSRPLLPRSTLHPPRRRLPSHAHCAYAAASRRSSLDEQTTSPLVPLIHIALNTLPPTFTNETSATKTSALDHPSNSTLKMLHTPWVFVLVATPCGRRRGTRCSLGRGGGGFREHAPFQMPPSTPTRGLEPRHHRTNVYALPQPLSSACINNRPARRPNARTISTTSPPRHGRRDPAVRAARCARTIHIRKLSISARLSSLSIFCIPPYHHSLLVGFVEATRTPACVFRRTAVVYPHLPCFLRRLCPVSPPTAVFRIAPAGNTVESNGHAVRISK</sequence>
<organism evidence="2 3">
    <name type="scientific">Favolaschia claudopus</name>
    <dbReference type="NCBI Taxonomy" id="2862362"/>
    <lineage>
        <taxon>Eukaryota</taxon>
        <taxon>Fungi</taxon>
        <taxon>Dikarya</taxon>
        <taxon>Basidiomycota</taxon>
        <taxon>Agaricomycotina</taxon>
        <taxon>Agaricomycetes</taxon>
        <taxon>Agaricomycetidae</taxon>
        <taxon>Agaricales</taxon>
        <taxon>Marasmiineae</taxon>
        <taxon>Mycenaceae</taxon>
        <taxon>Favolaschia</taxon>
    </lineage>
</organism>
<proteinExistence type="predicted"/>
<feature type="region of interest" description="Disordered" evidence="1">
    <location>
        <begin position="191"/>
        <end position="218"/>
    </location>
</feature>
<gene>
    <name evidence="2" type="ORF">R3P38DRAFT_3202555</name>
</gene>
<accession>A0AAW0AW68</accession>
<dbReference type="EMBL" id="JAWWNJ010000049">
    <property type="protein sequence ID" value="KAK7016959.1"/>
    <property type="molecule type" value="Genomic_DNA"/>
</dbReference>
<comment type="caution">
    <text evidence="2">The sequence shown here is derived from an EMBL/GenBank/DDBJ whole genome shotgun (WGS) entry which is preliminary data.</text>
</comment>